<dbReference type="InterPro" id="IPR008978">
    <property type="entry name" value="HSP20-like_chaperone"/>
</dbReference>
<dbReference type="PROSITE" id="PS01031">
    <property type="entry name" value="SHSP"/>
    <property type="match status" value="1"/>
</dbReference>
<evidence type="ECO:0000256" key="1">
    <source>
        <dbReference type="ARBA" id="ARBA00023016"/>
    </source>
</evidence>
<organism evidence="5 6">
    <name type="scientific">Lolium multiflorum</name>
    <name type="common">Italian ryegrass</name>
    <name type="synonym">Lolium perenne subsp. multiflorum</name>
    <dbReference type="NCBI Taxonomy" id="4521"/>
    <lineage>
        <taxon>Eukaryota</taxon>
        <taxon>Viridiplantae</taxon>
        <taxon>Streptophyta</taxon>
        <taxon>Embryophyta</taxon>
        <taxon>Tracheophyta</taxon>
        <taxon>Spermatophyta</taxon>
        <taxon>Magnoliopsida</taxon>
        <taxon>Liliopsida</taxon>
        <taxon>Poales</taxon>
        <taxon>Poaceae</taxon>
        <taxon>BOP clade</taxon>
        <taxon>Pooideae</taxon>
        <taxon>Poodae</taxon>
        <taxon>Poeae</taxon>
        <taxon>Poeae Chloroplast Group 2 (Poeae type)</taxon>
        <taxon>Loliodinae</taxon>
        <taxon>Loliinae</taxon>
        <taxon>Lolium</taxon>
    </lineage>
</organism>
<dbReference type="EMBL" id="JAUUTY010000003">
    <property type="protein sequence ID" value="KAK1660657.1"/>
    <property type="molecule type" value="Genomic_DNA"/>
</dbReference>
<dbReference type="Proteomes" id="UP001231189">
    <property type="component" value="Unassembled WGS sequence"/>
</dbReference>
<dbReference type="SUPFAM" id="SSF49764">
    <property type="entry name" value="HSP20-like chaperones"/>
    <property type="match status" value="1"/>
</dbReference>
<dbReference type="InterPro" id="IPR002068">
    <property type="entry name" value="A-crystallin/Hsp20_dom"/>
</dbReference>
<dbReference type="Pfam" id="PF00011">
    <property type="entry name" value="HSP20"/>
    <property type="match status" value="1"/>
</dbReference>
<gene>
    <name evidence="5" type="ORF">QYE76_048816</name>
</gene>
<evidence type="ECO:0000256" key="3">
    <source>
        <dbReference type="RuleBase" id="RU003616"/>
    </source>
</evidence>
<evidence type="ECO:0000256" key="2">
    <source>
        <dbReference type="PROSITE-ProRule" id="PRU00285"/>
    </source>
</evidence>
<reference evidence="5" key="1">
    <citation type="submission" date="2023-07" db="EMBL/GenBank/DDBJ databases">
        <title>A chromosome-level genome assembly of Lolium multiflorum.</title>
        <authorList>
            <person name="Chen Y."/>
            <person name="Copetti D."/>
            <person name="Kolliker R."/>
            <person name="Studer B."/>
        </authorList>
    </citation>
    <scope>NUCLEOTIDE SEQUENCE</scope>
    <source>
        <strain evidence="5">02402/16</strain>
        <tissue evidence="5">Leaf</tissue>
    </source>
</reference>
<dbReference type="AlphaFoldDB" id="A0AAD8SLS1"/>
<dbReference type="CDD" id="cd06472">
    <property type="entry name" value="ACD_ScHsp26_like"/>
    <property type="match status" value="1"/>
</dbReference>
<name>A0AAD8SLS1_LOLMU</name>
<protein>
    <recommendedName>
        <fullName evidence="4">SHSP domain-containing protein</fullName>
    </recommendedName>
</protein>
<keyword evidence="1" id="KW-0346">Stress response</keyword>
<dbReference type="PANTHER" id="PTHR11527">
    <property type="entry name" value="HEAT-SHOCK PROTEIN 20 FAMILY MEMBER"/>
    <property type="match status" value="1"/>
</dbReference>
<dbReference type="InterPro" id="IPR031107">
    <property type="entry name" value="Small_HSP"/>
</dbReference>
<comment type="similarity">
    <text evidence="2 3">Belongs to the small heat shock protein (HSP20) family.</text>
</comment>
<accession>A0AAD8SLS1</accession>
<comment type="caution">
    <text evidence="5">The sequence shown here is derived from an EMBL/GenBank/DDBJ whole genome shotgun (WGS) entry which is preliminary data.</text>
</comment>
<evidence type="ECO:0000259" key="4">
    <source>
        <dbReference type="PROSITE" id="PS01031"/>
    </source>
</evidence>
<feature type="domain" description="SHSP" evidence="4">
    <location>
        <begin position="34"/>
        <end position="149"/>
    </location>
</feature>
<proteinExistence type="inferred from homology"/>
<dbReference type="Gene3D" id="2.60.40.790">
    <property type="match status" value="1"/>
</dbReference>
<keyword evidence="6" id="KW-1185">Reference proteome</keyword>
<dbReference type="FunFam" id="2.60.40.790:FF:000009">
    <property type="entry name" value="17.6 kDa class I heat shock protein-like"/>
    <property type="match status" value="1"/>
</dbReference>
<evidence type="ECO:0000313" key="6">
    <source>
        <dbReference type="Proteomes" id="UP001231189"/>
    </source>
</evidence>
<evidence type="ECO:0000313" key="5">
    <source>
        <dbReference type="EMBL" id="KAK1660657.1"/>
    </source>
</evidence>
<sequence>MRHNSAFDPFSVDLCADPLDTFRSIIPAVSRNSEAAAFANARVDCQETPEAHVFKADLPGVKKEEVKVEVEDGNMLIVSGKRTKEKEDKNDKWHCIERSSGKFVRRFHLPENAKVEEVKAGLENGVLTVIVPKVEVKKPEAKAIQISGNLSMMCDRSALI</sequence>